<sequence length="108" mass="12254">MKEFQNNNLLFSSLFLRGKNHPKPFPTLNEARGSIILLLTKTHPVPLPVLRAGAPLCCQLAQWLGNWLPCNVSRVRFPHGTTLCVIHRLLFRVWVLCVCELVLVSKVL</sequence>
<gene>
    <name evidence="1" type="ORF">SFRICE_019485</name>
</gene>
<reference evidence="1" key="1">
    <citation type="submission" date="2016-07" db="EMBL/GenBank/DDBJ databases">
        <authorList>
            <person name="Bretaudeau A."/>
        </authorList>
    </citation>
    <scope>NUCLEOTIDE SEQUENCE</scope>
    <source>
        <strain evidence="1">Rice</strain>
        <tissue evidence="1">Whole body</tissue>
    </source>
</reference>
<accession>A0A2H1WNG1</accession>
<evidence type="ECO:0000313" key="1">
    <source>
        <dbReference type="EMBL" id="SOQ54605.1"/>
    </source>
</evidence>
<proteinExistence type="predicted"/>
<name>A0A2H1WNG1_SPOFR</name>
<protein>
    <submittedName>
        <fullName evidence="1">SFRICE_019485</fullName>
    </submittedName>
</protein>
<dbReference type="EMBL" id="ODYU01009890">
    <property type="protein sequence ID" value="SOQ54605.1"/>
    <property type="molecule type" value="Genomic_DNA"/>
</dbReference>
<organism evidence="1">
    <name type="scientific">Spodoptera frugiperda</name>
    <name type="common">Fall armyworm</name>
    <dbReference type="NCBI Taxonomy" id="7108"/>
    <lineage>
        <taxon>Eukaryota</taxon>
        <taxon>Metazoa</taxon>
        <taxon>Ecdysozoa</taxon>
        <taxon>Arthropoda</taxon>
        <taxon>Hexapoda</taxon>
        <taxon>Insecta</taxon>
        <taxon>Pterygota</taxon>
        <taxon>Neoptera</taxon>
        <taxon>Endopterygota</taxon>
        <taxon>Lepidoptera</taxon>
        <taxon>Glossata</taxon>
        <taxon>Ditrysia</taxon>
        <taxon>Noctuoidea</taxon>
        <taxon>Noctuidae</taxon>
        <taxon>Amphipyrinae</taxon>
        <taxon>Spodoptera</taxon>
    </lineage>
</organism>
<dbReference type="AlphaFoldDB" id="A0A2H1WNG1"/>